<feature type="compositionally biased region" description="Polar residues" evidence="6">
    <location>
        <begin position="748"/>
        <end position="757"/>
    </location>
</feature>
<keyword evidence="5" id="KW-0131">Cell cycle</keyword>
<dbReference type="EMBL" id="CP144532">
    <property type="protein sequence ID" value="WWC60573.1"/>
    <property type="molecule type" value="Genomic_DNA"/>
</dbReference>
<evidence type="ECO:0000313" key="9">
    <source>
        <dbReference type="Proteomes" id="UP000078595"/>
    </source>
</evidence>
<evidence type="ECO:0000259" key="7">
    <source>
        <dbReference type="SMART" id="SM01349"/>
    </source>
</evidence>
<dbReference type="GO" id="GO:0051301">
    <property type="term" value="P:cell division"/>
    <property type="evidence" value="ECO:0007669"/>
    <property type="project" value="UniProtKB-KW"/>
</dbReference>
<evidence type="ECO:0000256" key="1">
    <source>
        <dbReference type="ARBA" id="ARBA00004186"/>
    </source>
</evidence>
<feature type="domain" description="TOG" evidence="7">
    <location>
        <begin position="330"/>
        <end position="583"/>
    </location>
</feature>
<dbReference type="Gene3D" id="1.25.10.10">
    <property type="entry name" value="Leucine-rich Repeat Variant"/>
    <property type="match status" value="2"/>
</dbReference>
<feature type="compositionally biased region" description="Polar residues" evidence="6">
    <location>
        <begin position="887"/>
        <end position="904"/>
    </location>
</feature>
<dbReference type="PANTHER" id="PTHR21567:SF9">
    <property type="entry name" value="CLIP-ASSOCIATING PROTEIN"/>
    <property type="match status" value="1"/>
</dbReference>
<feature type="compositionally biased region" description="Polar residues" evidence="6">
    <location>
        <begin position="632"/>
        <end position="651"/>
    </location>
</feature>
<feature type="compositionally biased region" description="Low complexity" evidence="6">
    <location>
        <begin position="579"/>
        <end position="594"/>
    </location>
</feature>
<feature type="compositionally biased region" description="Acidic residues" evidence="6">
    <location>
        <begin position="789"/>
        <end position="798"/>
    </location>
</feature>
<dbReference type="SMART" id="SM01349">
    <property type="entry name" value="TOG"/>
    <property type="match status" value="2"/>
</dbReference>
<dbReference type="RefSeq" id="XP_065824778.1">
    <property type="nucleotide sequence ID" value="XM_065968706.1"/>
</dbReference>
<feature type="region of interest" description="Disordered" evidence="6">
    <location>
        <begin position="847"/>
        <end position="910"/>
    </location>
</feature>
<dbReference type="GeneID" id="28966867"/>
<dbReference type="GO" id="GO:0090307">
    <property type="term" value="P:mitotic spindle assembly"/>
    <property type="evidence" value="ECO:0007669"/>
    <property type="project" value="TreeGrafter"/>
</dbReference>
<keyword evidence="9" id="KW-1185">Reference proteome</keyword>
<feature type="region of interest" description="Disordered" evidence="6">
    <location>
        <begin position="1113"/>
        <end position="1138"/>
    </location>
</feature>
<evidence type="ECO:0000256" key="5">
    <source>
        <dbReference type="ARBA" id="ARBA00022776"/>
    </source>
</evidence>
<feature type="compositionally biased region" description="Low complexity" evidence="6">
    <location>
        <begin position="1122"/>
        <end position="1135"/>
    </location>
</feature>
<feature type="compositionally biased region" description="Polar residues" evidence="6">
    <location>
        <begin position="771"/>
        <end position="783"/>
    </location>
</feature>
<feature type="region of interest" description="Disordered" evidence="6">
    <location>
        <begin position="137"/>
        <end position="168"/>
    </location>
</feature>
<dbReference type="Proteomes" id="UP000078595">
    <property type="component" value="Chromosome 3"/>
</dbReference>
<comment type="subcellular location">
    <subcellularLocation>
        <location evidence="1">Cytoplasm</location>
        <location evidence="1">Cytoskeleton</location>
        <location evidence="1">Spindle</location>
    </subcellularLocation>
</comment>
<feature type="compositionally biased region" description="Low complexity" evidence="6">
    <location>
        <begin position="733"/>
        <end position="747"/>
    </location>
</feature>
<comment type="similarity">
    <text evidence="2">Belongs to the CLASP family.</text>
</comment>
<dbReference type="InterPro" id="IPR024395">
    <property type="entry name" value="CLASP_N_dom"/>
</dbReference>
<evidence type="ECO:0000256" key="6">
    <source>
        <dbReference type="SAM" id="MobiDB-lite"/>
    </source>
</evidence>
<gene>
    <name evidence="8" type="ORF">I303_103147</name>
</gene>
<dbReference type="PANTHER" id="PTHR21567">
    <property type="entry name" value="CLASP"/>
    <property type="match status" value="1"/>
</dbReference>
<feature type="compositionally biased region" description="Low complexity" evidence="6">
    <location>
        <begin position="137"/>
        <end position="148"/>
    </location>
</feature>
<name>A0AAJ8KMV1_9TREE</name>
<feature type="compositionally biased region" description="Low complexity" evidence="6">
    <location>
        <begin position="683"/>
        <end position="695"/>
    </location>
</feature>
<keyword evidence="5" id="KW-0498">Mitosis</keyword>
<evidence type="ECO:0000256" key="2">
    <source>
        <dbReference type="ARBA" id="ARBA00009549"/>
    </source>
</evidence>
<dbReference type="GO" id="GO:1990023">
    <property type="term" value="C:mitotic spindle midzone"/>
    <property type="evidence" value="ECO:0007669"/>
    <property type="project" value="TreeGrafter"/>
</dbReference>
<dbReference type="InterPro" id="IPR016024">
    <property type="entry name" value="ARM-type_fold"/>
</dbReference>
<proteinExistence type="inferred from homology"/>
<dbReference type="Pfam" id="PF12348">
    <property type="entry name" value="CLASP_N"/>
    <property type="match status" value="1"/>
</dbReference>
<dbReference type="GO" id="GO:0008017">
    <property type="term" value="F:microtubule binding"/>
    <property type="evidence" value="ECO:0007669"/>
    <property type="project" value="TreeGrafter"/>
</dbReference>
<dbReference type="GO" id="GO:0005881">
    <property type="term" value="C:cytoplasmic microtubule"/>
    <property type="evidence" value="ECO:0007669"/>
    <property type="project" value="TreeGrafter"/>
</dbReference>
<keyword evidence="3" id="KW-0132">Cell division</keyword>
<protein>
    <recommendedName>
        <fullName evidence="7">TOG domain-containing protein</fullName>
    </recommendedName>
</protein>
<dbReference type="SUPFAM" id="SSF48371">
    <property type="entry name" value="ARM repeat"/>
    <property type="match status" value="1"/>
</dbReference>
<dbReference type="InterPro" id="IPR034085">
    <property type="entry name" value="TOG"/>
</dbReference>
<dbReference type="GO" id="GO:0005815">
    <property type="term" value="C:microtubule organizing center"/>
    <property type="evidence" value="ECO:0007669"/>
    <property type="project" value="TreeGrafter"/>
</dbReference>
<reference evidence="8" key="2">
    <citation type="submission" date="2024-02" db="EMBL/GenBank/DDBJ databases">
        <title>Comparative genomics of Cryptococcus and Kwoniella reveals pathogenesis evolution and contrasting modes of karyotype evolution via chromosome fusion or intercentromeric recombination.</title>
        <authorList>
            <person name="Coelho M.A."/>
            <person name="David-Palma M."/>
            <person name="Shea T."/>
            <person name="Bowers K."/>
            <person name="McGinley-Smith S."/>
            <person name="Mohammad A.W."/>
            <person name="Gnirke A."/>
            <person name="Yurkov A.M."/>
            <person name="Nowrousian M."/>
            <person name="Sun S."/>
            <person name="Cuomo C.A."/>
            <person name="Heitman J."/>
        </authorList>
    </citation>
    <scope>NUCLEOTIDE SEQUENCE</scope>
    <source>
        <strain evidence="8">CBS 10117</strain>
    </source>
</reference>
<organism evidence="8 9">
    <name type="scientific">Kwoniella dejecticola CBS 10117</name>
    <dbReference type="NCBI Taxonomy" id="1296121"/>
    <lineage>
        <taxon>Eukaryota</taxon>
        <taxon>Fungi</taxon>
        <taxon>Dikarya</taxon>
        <taxon>Basidiomycota</taxon>
        <taxon>Agaricomycotina</taxon>
        <taxon>Tremellomycetes</taxon>
        <taxon>Tremellales</taxon>
        <taxon>Cryptococcaceae</taxon>
        <taxon>Kwoniella</taxon>
    </lineage>
</organism>
<dbReference type="KEGG" id="kdj:28966867"/>
<accession>A0AAJ8KMV1</accession>
<sequence>MSSLSEEDVEARIVKLKSAEPDKKVDIIQAFGLAIEEVSELPESTIDPLTLLLPPLIRSSHPLLQTSTLSSFLPFYIPLIPTSPTSHLRLALLQILPALLEKLNDPKERIHTASNNVICLLGKISYIADPPPAASSSSFAQPQLTSSGGSKGSLGLGQSSWGGSKGKEKETLAQTFDRNLKDTLYSKSWRSKVESLKILARLKNELGPKFSLKGWLGVLVDLLEDSDGNVREQAKETVVALLSPSSTPAAARSELKKLLLARNVRKTISNDIIARVLGGGGESGRSTPSIVPTSITAEHPTQEANINGRSGAATPAISGDGSSDDIEIVYMASPHDVHNEMAAMLPHFEGKETEHNWLPREKSVIRIRGMLKGGVWAKFSEAFIQGLKSGILEGVSRTIVSLRTTVAQQSCYLMKELAETLGPSFDQFVEHLLPILAKMSGYTKKIIAERSQACMTAIIIHTHVHPRLLINHVAAGVADKNVQTRHFSTGHLKTFLDIHGAKSKNVIETTPGSLDQLEGAVKKSLADVNPAVRDLARQAFWAYHSVWKQRAEVMLNALDGMARKQLEKAKPHNSDGIVATAAPTKAPPAAKRATSSMSAMLAEKRKAKAAELAAGKMAQESPRIVSGPTPASPSLAQQGSYFPRSNSSASLSHLAKAGRSTTPESSAHTVPLPASPGPDQSNPTASPTTTKKAPAGSPKDLLSRSGNLGRSPPSRGSPSRDSPLRQSSINPFSSSGLRSPGSSTSSSAVNNIRTPQSVRKGIPPFDGLGLSSATATGAESMSISRGAEAEDLDADDADWSAVGTPTRTLPAGNGVVDDARRAQAAQAESAARQLMEYVEDEEEAIPSTTTTAHPHAHAENNTPVTPARPTNGTGRDASSGGGRLNGTGLSSAFKTPLNRGSQRQIWEDSPRPEAVTPLMIERLKERRHERSWWVRRQELLDKASPFRSTTPAPSSAISEDLDALTSGQPSLRNLQKIALFSTSHPVNASTNEEEEVEFEEDHKRDLKVWEDDRVFEKILAGLLTFLKPDQEKEILEQGLVVLWEMVQHQWMLFDGHEQELLETLFTLRESQDPTILESTNALISLLTQISDPMYFLTLLKFALDTFLTNHPRTQDSTDDKLSQLSLSSDSDSNTKSSERIRNSGWLFGLTALGMCILRLPSAVVEVEGAKLSGVIMDAISSPSSIIRQAAQSLILSIQAVTQNSSKTLSFVPELSKGQKDLSIYYMSQNGVLEKGPFLNNGAGNGDSQAGEQDDEGEVEIQRKGKIMKEMEGLMGRGISRE</sequence>
<feature type="compositionally biased region" description="Low complexity" evidence="6">
    <location>
        <begin position="848"/>
        <end position="863"/>
    </location>
</feature>
<evidence type="ECO:0000313" key="8">
    <source>
        <dbReference type="EMBL" id="WWC60573.1"/>
    </source>
</evidence>
<feature type="domain" description="TOG" evidence="7">
    <location>
        <begin position="3"/>
        <end position="273"/>
    </location>
</feature>
<feature type="region of interest" description="Disordered" evidence="6">
    <location>
        <begin position="568"/>
        <end position="814"/>
    </location>
</feature>
<feature type="compositionally biased region" description="Polar residues" evidence="6">
    <location>
        <begin position="659"/>
        <end position="668"/>
    </location>
</feature>
<keyword evidence="4" id="KW-0493">Microtubule</keyword>
<evidence type="ECO:0000256" key="4">
    <source>
        <dbReference type="ARBA" id="ARBA00022701"/>
    </source>
</evidence>
<dbReference type="GO" id="GO:0005876">
    <property type="term" value="C:spindle microtubule"/>
    <property type="evidence" value="ECO:0007669"/>
    <property type="project" value="TreeGrafter"/>
</dbReference>
<evidence type="ECO:0000256" key="3">
    <source>
        <dbReference type="ARBA" id="ARBA00022618"/>
    </source>
</evidence>
<dbReference type="InterPro" id="IPR011989">
    <property type="entry name" value="ARM-like"/>
</dbReference>
<feature type="compositionally biased region" description="Low complexity" evidence="6">
    <location>
        <begin position="703"/>
        <end position="725"/>
    </location>
</feature>
<reference evidence="8" key="1">
    <citation type="submission" date="2013-07" db="EMBL/GenBank/DDBJ databases">
        <authorList>
            <consortium name="The Broad Institute Genome Sequencing Platform"/>
            <person name="Cuomo C."/>
            <person name="Litvintseva A."/>
            <person name="Chen Y."/>
            <person name="Heitman J."/>
            <person name="Sun S."/>
            <person name="Springer D."/>
            <person name="Dromer F."/>
            <person name="Young S.K."/>
            <person name="Zeng Q."/>
            <person name="Gargeya S."/>
            <person name="Fitzgerald M."/>
            <person name="Abouelleil A."/>
            <person name="Alvarado L."/>
            <person name="Berlin A.M."/>
            <person name="Chapman S.B."/>
            <person name="Dewar J."/>
            <person name="Goldberg J."/>
            <person name="Griggs A."/>
            <person name="Gujja S."/>
            <person name="Hansen M."/>
            <person name="Howarth C."/>
            <person name="Imamovic A."/>
            <person name="Larimer J."/>
            <person name="McCowan C."/>
            <person name="Murphy C."/>
            <person name="Pearson M."/>
            <person name="Priest M."/>
            <person name="Roberts A."/>
            <person name="Saif S."/>
            <person name="Shea T."/>
            <person name="Sykes S."/>
            <person name="Wortman J."/>
            <person name="Nusbaum C."/>
            <person name="Birren B."/>
        </authorList>
    </citation>
    <scope>NUCLEOTIDE SEQUENCE</scope>
    <source>
        <strain evidence="8">CBS 10117</strain>
    </source>
</reference>
<feature type="region of interest" description="Disordered" evidence="6">
    <location>
        <begin position="1236"/>
        <end position="1259"/>
    </location>
</feature>